<accession>A0A9X6NH99</accession>
<dbReference type="Proteomes" id="UP000192578">
    <property type="component" value="Unassembled WGS sequence"/>
</dbReference>
<dbReference type="EMBL" id="MTYJ01000297">
    <property type="protein sequence ID" value="OWA53008.1"/>
    <property type="molecule type" value="Genomic_DNA"/>
</dbReference>
<dbReference type="AlphaFoldDB" id="A0A9X6NH99"/>
<sequence length="145" mass="16151">MVIVYVLFWSVWLLRSLAMTESISVKVATRTFQATDQPSKVVMLITVQDTSIPDAVYDITPVEEESVEEFQRLPGSPLSIEDIVKAAMKRFRRAFMPTLKVSEKSSSSGFPDTATSNGTKVDVKGEQFIMWSTICNQKVSAHGLN</sequence>
<evidence type="ECO:0000313" key="2">
    <source>
        <dbReference type="EMBL" id="OWA53008.1"/>
    </source>
</evidence>
<gene>
    <name evidence="2" type="ORF">BV898_17445</name>
</gene>
<organism evidence="2 3">
    <name type="scientific">Hypsibius exemplaris</name>
    <name type="common">Freshwater tardigrade</name>
    <dbReference type="NCBI Taxonomy" id="2072580"/>
    <lineage>
        <taxon>Eukaryota</taxon>
        <taxon>Metazoa</taxon>
        <taxon>Ecdysozoa</taxon>
        <taxon>Tardigrada</taxon>
        <taxon>Eutardigrada</taxon>
        <taxon>Parachela</taxon>
        <taxon>Hypsibioidea</taxon>
        <taxon>Hypsibiidae</taxon>
        <taxon>Hypsibius</taxon>
    </lineage>
</organism>
<name>A0A9X6NH99_HYPEX</name>
<evidence type="ECO:0000313" key="3">
    <source>
        <dbReference type="Proteomes" id="UP000192578"/>
    </source>
</evidence>
<keyword evidence="3" id="KW-1185">Reference proteome</keyword>
<reference evidence="3" key="1">
    <citation type="submission" date="2017-01" db="EMBL/GenBank/DDBJ databases">
        <title>Comparative genomics of anhydrobiosis in the tardigrade Hypsibius dujardini.</title>
        <authorList>
            <person name="Yoshida Y."/>
            <person name="Koutsovoulos G."/>
            <person name="Laetsch D."/>
            <person name="Stevens L."/>
            <person name="Kumar S."/>
            <person name="Horikawa D."/>
            <person name="Ishino K."/>
            <person name="Komine S."/>
            <person name="Tomita M."/>
            <person name="Blaxter M."/>
            <person name="Arakawa K."/>
        </authorList>
    </citation>
    <scope>NUCLEOTIDE SEQUENCE [LARGE SCALE GENOMIC DNA]</scope>
    <source>
        <strain evidence="3">Z151</strain>
    </source>
</reference>
<keyword evidence="1" id="KW-0732">Signal</keyword>
<evidence type="ECO:0000256" key="1">
    <source>
        <dbReference type="SAM" id="SignalP"/>
    </source>
</evidence>
<protein>
    <submittedName>
        <fullName evidence="2">Uncharacterized protein</fullName>
    </submittedName>
</protein>
<proteinExistence type="predicted"/>
<feature type="chain" id="PRO_5040752699" evidence="1">
    <location>
        <begin position="23"/>
        <end position="145"/>
    </location>
</feature>
<feature type="signal peptide" evidence="1">
    <location>
        <begin position="1"/>
        <end position="22"/>
    </location>
</feature>
<comment type="caution">
    <text evidence="2">The sequence shown here is derived from an EMBL/GenBank/DDBJ whole genome shotgun (WGS) entry which is preliminary data.</text>
</comment>